<comment type="caution">
    <text evidence="1">The sequence shown here is derived from an EMBL/GenBank/DDBJ whole genome shotgun (WGS) entry which is preliminary data.</text>
</comment>
<dbReference type="Proteomes" id="UP001595075">
    <property type="component" value="Unassembled WGS sequence"/>
</dbReference>
<protein>
    <submittedName>
        <fullName evidence="1">Uncharacterized protein</fullName>
    </submittedName>
</protein>
<sequence length="73" mass="8324">MQYISAVLNLERTRQKKAILPLNKSVRVCLGRSPLLCLVQQQHIIIAIMPRTPYDACPINPSSIQPSKWNRPD</sequence>
<proteinExistence type="predicted"/>
<evidence type="ECO:0000313" key="1">
    <source>
        <dbReference type="EMBL" id="KAL2072392.1"/>
    </source>
</evidence>
<name>A0ABR4CS35_9HELO</name>
<reference evidence="1 2" key="1">
    <citation type="journal article" date="2024" name="Commun. Biol.">
        <title>Comparative genomic analysis of thermophilic fungi reveals convergent evolutionary adaptations and gene losses.</title>
        <authorList>
            <person name="Steindorff A.S."/>
            <person name="Aguilar-Pontes M.V."/>
            <person name="Robinson A.J."/>
            <person name="Andreopoulos B."/>
            <person name="LaButti K."/>
            <person name="Kuo A."/>
            <person name="Mondo S."/>
            <person name="Riley R."/>
            <person name="Otillar R."/>
            <person name="Haridas S."/>
            <person name="Lipzen A."/>
            <person name="Grimwood J."/>
            <person name="Schmutz J."/>
            <person name="Clum A."/>
            <person name="Reid I.D."/>
            <person name="Moisan M.C."/>
            <person name="Butler G."/>
            <person name="Nguyen T.T.M."/>
            <person name="Dewar K."/>
            <person name="Conant G."/>
            <person name="Drula E."/>
            <person name="Henrissat B."/>
            <person name="Hansel C."/>
            <person name="Singer S."/>
            <person name="Hutchinson M.I."/>
            <person name="de Vries R.P."/>
            <person name="Natvig D.O."/>
            <person name="Powell A.J."/>
            <person name="Tsang A."/>
            <person name="Grigoriev I.V."/>
        </authorList>
    </citation>
    <scope>NUCLEOTIDE SEQUENCE [LARGE SCALE GENOMIC DNA]</scope>
    <source>
        <strain evidence="1 2">CBS 494.80</strain>
    </source>
</reference>
<evidence type="ECO:0000313" key="2">
    <source>
        <dbReference type="Proteomes" id="UP001595075"/>
    </source>
</evidence>
<keyword evidence="2" id="KW-1185">Reference proteome</keyword>
<dbReference type="EMBL" id="JAZHXI010000004">
    <property type="protein sequence ID" value="KAL2072392.1"/>
    <property type="molecule type" value="Genomic_DNA"/>
</dbReference>
<organism evidence="1 2">
    <name type="scientific">Oculimacula yallundae</name>
    <dbReference type="NCBI Taxonomy" id="86028"/>
    <lineage>
        <taxon>Eukaryota</taxon>
        <taxon>Fungi</taxon>
        <taxon>Dikarya</taxon>
        <taxon>Ascomycota</taxon>
        <taxon>Pezizomycotina</taxon>
        <taxon>Leotiomycetes</taxon>
        <taxon>Helotiales</taxon>
        <taxon>Ploettnerulaceae</taxon>
        <taxon>Oculimacula</taxon>
    </lineage>
</organism>
<accession>A0ABR4CS35</accession>
<gene>
    <name evidence="1" type="ORF">VTL71DRAFT_11735</name>
</gene>